<comment type="caution">
    <text evidence="1">The sequence shown here is derived from an EMBL/GenBank/DDBJ whole genome shotgun (WGS) entry which is preliminary data.</text>
</comment>
<dbReference type="Proteomes" id="UP001153678">
    <property type="component" value="Unassembled WGS sequence"/>
</dbReference>
<keyword evidence="2" id="KW-1185">Reference proteome</keyword>
<name>A0A9W4TF01_9GLOM</name>
<organism evidence="1 2">
    <name type="scientific">Funneliformis geosporum</name>
    <dbReference type="NCBI Taxonomy" id="1117311"/>
    <lineage>
        <taxon>Eukaryota</taxon>
        <taxon>Fungi</taxon>
        <taxon>Fungi incertae sedis</taxon>
        <taxon>Mucoromycota</taxon>
        <taxon>Glomeromycotina</taxon>
        <taxon>Glomeromycetes</taxon>
        <taxon>Glomerales</taxon>
        <taxon>Glomeraceae</taxon>
        <taxon>Funneliformis</taxon>
    </lineage>
</organism>
<feature type="non-terminal residue" evidence="1">
    <location>
        <position position="45"/>
    </location>
</feature>
<reference evidence="1" key="1">
    <citation type="submission" date="2022-08" db="EMBL/GenBank/DDBJ databases">
        <authorList>
            <person name="Kallberg Y."/>
            <person name="Tangrot J."/>
            <person name="Rosling A."/>
        </authorList>
    </citation>
    <scope>NUCLEOTIDE SEQUENCE</scope>
    <source>
        <strain evidence="1">Wild A</strain>
    </source>
</reference>
<dbReference type="AlphaFoldDB" id="A0A9W4TF01"/>
<dbReference type="EMBL" id="CAMKVN010026000">
    <property type="protein sequence ID" value="CAI2200961.1"/>
    <property type="molecule type" value="Genomic_DNA"/>
</dbReference>
<protein>
    <submittedName>
        <fullName evidence="1">16809_t:CDS:1</fullName>
    </submittedName>
</protein>
<evidence type="ECO:0000313" key="2">
    <source>
        <dbReference type="Proteomes" id="UP001153678"/>
    </source>
</evidence>
<evidence type="ECO:0000313" key="1">
    <source>
        <dbReference type="EMBL" id="CAI2200961.1"/>
    </source>
</evidence>
<sequence>NDANELFLEQPTYIRKNDCSSIPDCSIYKLTRECIHYWCRNSRAK</sequence>
<accession>A0A9W4TF01</accession>
<gene>
    <name evidence="1" type="ORF">FWILDA_LOCUS19828</name>
</gene>
<proteinExistence type="predicted"/>
<feature type="non-terminal residue" evidence="1">
    <location>
        <position position="1"/>
    </location>
</feature>